<feature type="signal peptide" evidence="1">
    <location>
        <begin position="1"/>
        <end position="25"/>
    </location>
</feature>
<keyword evidence="1" id="KW-0732">Signal</keyword>
<protein>
    <recommendedName>
        <fullName evidence="4">Receptor ligand binding region domain-containing protein</fullName>
    </recommendedName>
</protein>
<sequence>MSFTILSILIFLLLLFIATREMIWAEKILRIGVLVPLSGEKSMGDEVVAAAYLGADNINQDTSLRSVIAEGYSFRISVSDTGCDTGQGLQKVVELVSDLATTGHKVDGFVG</sequence>
<evidence type="ECO:0000313" key="3">
    <source>
        <dbReference type="Proteomes" id="UP000735302"/>
    </source>
</evidence>
<evidence type="ECO:0008006" key="4">
    <source>
        <dbReference type="Google" id="ProtNLM"/>
    </source>
</evidence>
<reference evidence="2 3" key="1">
    <citation type="journal article" date="2021" name="Elife">
        <title>Chloroplast acquisition without the gene transfer in kleptoplastic sea slugs, Plakobranchus ocellatus.</title>
        <authorList>
            <person name="Maeda T."/>
            <person name="Takahashi S."/>
            <person name="Yoshida T."/>
            <person name="Shimamura S."/>
            <person name="Takaki Y."/>
            <person name="Nagai Y."/>
            <person name="Toyoda A."/>
            <person name="Suzuki Y."/>
            <person name="Arimoto A."/>
            <person name="Ishii H."/>
            <person name="Satoh N."/>
            <person name="Nishiyama T."/>
            <person name="Hasebe M."/>
            <person name="Maruyama T."/>
            <person name="Minagawa J."/>
            <person name="Obokata J."/>
            <person name="Shigenobu S."/>
        </authorList>
    </citation>
    <scope>NUCLEOTIDE SEQUENCE [LARGE SCALE GENOMIC DNA]</scope>
</reference>
<dbReference type="Proteomes" id="UP000735302">
    <property type="component" value="Unassembled WGS sequence"/>
</dbReference>
<proteinExistence type="predicted"/>
<evidence type="ECO:0000313" key="2">
    <source>
        <dbReference type="EMBL" id="GFO42785.1"/>
    </source>
</evidence>
<dbReference type="SUPFAM" id="SSF53822">
    <property type="entry name" value="Periplasmic binding protein-like I"/>
    <property type="match status" value="1"/>
</dbReference>
<dbReference type="InterPro" id="IPR028082">
    <property type="entry name" value="Peripla_BP_I"/>
</dbReference>
<accession>A0AAV4DFM6</accession>
<comment type="caution">
    <text evidence="2">The sequence shown here is derived from an EMBL/GenBank/DDBJ whole genome shotgun (WGS) entry which is preliminary data.</text>
</comment>
<dbReference type="Gene3D" id="3.40.50.2300">
    <property type="match status" value="1"/>
</dbReference>
<evidence type="ECO:0000256" key="1">
    <source>
        <dbReference type="SAM" id="SignalP"/>
    </source>
</evidence>
<keyword evidence="3" id="KW-1185">Reference proteome</keyword>
<dbReference type="AlphaFoldDB" id="A0AAV4DFM6"/>
<name>A0AAV4DFM6_9GAST</name>
<feature type="chain" id="PRO_5043898695" description="Receptor ligand binding region domain-containing protein" evidence="1">
    <location>
        <begin position="26"/>
        <end position="111"/>
    </location>
</feature>
<dbReference type="EMBL" id="BLXT01007821">
    <property type="protein sequence ID" value="GFO42785.1"/>
    <property type="molecule type" value="Genomic_DNA"/>
</dbReference>
<organism evidence="2 3">
    <name type="scientific">Plakobranchus ocellatus</name>
    <dbReference type="NCBI Taxonomy" id="259542"/>
    <lineage>
        <taxon>Eukaryota</taxon>
        <taxon>Metazoa</taxon>
        <taxon>Spiralia</taxon>
        <taxon>Lophotrochozoa</taxon>
        <taxon>Mollusca</taxon>
        <taxon>Gastropoda</taxon>
        <taxon>Heterobranchia</taxon>
        <taxon>Euthyneura</taxon>
        <taxon>Panpulmonata</taxon>
        <taxon>Sacoglossa</taxon>
        <taxon>Placobranchoidea</taxon>
        <taxon>Plakobranchidae</taxon>
        <taxon>Plakobranchus</taxon>
    </lineage>
</organism>
<gene>
    <name evidence="2" type="ORF">PoB_006929000</name>
</gene>